<feature type="chain" id="PRO_5030631824" evidence="1">
    <location>
        <begin position="18"/>
        <end position="351"/>
    </location>
</feature>
<reference evidence="2" key="1">
    <citation type="submission" date="2021-01" db="EMBL/GenBank/DDBJ databases">
        <authorList>
            <person name="Corre E."/>
            <person name="Pelletier E."/>
            <person name="Niang G."/>
            <person name="Scheremetjew M."/>
            <person name="Finn R."/>
            <person name="Kale V."/>
            <person name="Holt S."/>
            <person name="Cochrane G."/>
            <person name="Meng A."/>
            <person name="Brown T."/>
            <person name="Cohen L."/>
        </authorList>
    </citation>
    <scope>NUCLEOTIDE SEQUENCE</scope>
    <source>
        <strain evidence="2">OF101</strain>
    </source>
</reference>
<organism evidence="2">
    <name type="scientific">Alexandrium catenella</name>
    <name type="common">Red tide dinoflagellate</name>
    <name type="synonym">Gonyaulax catenella</name>
    <dbReference type="NCBI Taxonomy" id="2925"/>
    <lineage>
        <taxon>Eukaryota</taxon>
        <taxon>Sar</taxon>
        <taxon>Alveolata</taxon>
        <taxon>Dinophyceae</taxon>
        <taxon>Gonyaulacales</taxon>
        <taxon>Pyrocystaceae</taxon>
        <taxon>Alexandrium</taxon>
    </lineage>
</organism>
<evidence type="ECO:0000256" key="1">
    <source>
        <dbReference type="SAM" id="SignalP"/>
    </source>
</evidence>
<keyword evidence="1" id="KW-0732">Signal</keyword>
<dbReference type="EMBL" id="HBGE01039971">
    <property type="protein sequence ID" value="CAD9135064.1"/>
    <property type="molecule type" value="Transcribed_RNA"/>
</dbReference>
<protein>
    <submittedName>
        <fullName evidence="2">Uncharacterized protein</fullName>
    </submittedName>
</protein>
<accession>A0A7S1QE51</accession>
<gene>
    <name evidence="2" type="ORF">ACAT0790_LOCUS24061</name>
</gene>
<evidence type="ECO:0000313" key="2">
    <source>
        <dbReference type="EMBL" id="CAD9135064.1"/>
    </source>
</evidence>
<dbReference type="AlphaFoldDB" id="A0A7S1QE51"/>
<feature type="signal peptide" evidence="1">
    <location>
        <begin position="1"/>
        <end position="17"/>
    </location>
</feature>
<sequence>MTLRAASVLLCAALLGAERVVPDFGKLTDFRTDFTFDTRHVVRAEAEITARDHLFPTLAEAGAGTLKLDAFGERLDIAIPHMTARFATDPEVVQGRLPAFLLGAGYSGSSRLTFLPGAAVVWEEATLTPVQMPPFSLRYCVKLHFARGLLPPGRMLKAMVDSKKPEIEQMLNAAPHQYVTVDNETVALYSGGSPGGLPAYVGLHLDASIAGLAVVPPKDGSWKHILLKFSGWTKGAGEIQESSCGEGAGAAELAAAPQAGRALAVFDSLLAGLQGAEPYGQVLRAFPAKPSLLFEGAEAAPTAAAAAGASTPAGAVLAAVAGAGALGSLLTLAISRATRAHSSEPLLYEPL</sequence>
<proteinExistence type="predicted"/>
<name>A0A7S1QE51_ALECA</name>